<dbReference type="VEuPathDB" id="FungiDB:PSTT_01357"/>
<dbReference type="Proteomes" id="UP000239156">
    <property type="component" value="Unassembled WGS sequence"/>
</dbReference>
<comment type="caution">
    <text evidence="3">The sequence shown here is derived from an EMBL/GenBank/DDBJ whole genome shotgun (WGS) entry which is preliminary data.</text>
</comment>
<sequence length="302" mass="33947">PQHHQIKLSPASIKRYCADTPDSPQVLVCPACPGKSHDPLECFDYICLPEGIVMGTIDKDLLGKTDEEFCGMEGQQQKVHCCHTCFQHLSHHLVAQSSFQNPNKSNGPATSGEIFSCKGYEEDTAIATTGIAEKLSQDRLGYEDLQTHVPTDEVKEQFLTLNAPGLPLTWKRILMASLATYCLLWVTFPMLHIPITMLHLIPLSHGGPSMKRLANNLFGIDFTGFCGVVECAWKAKFYHHLTTHDALQRIQDRFYDKPEYKDWRPCDMCKILDDSLAYSKPLCPEPKKRSHKKPGSEKSSSK</sequence>
<name>A0A2S4W419_9BASI</name>
<protein>
    <submittedName>
        <fullName evidence="3">Uncharacterized protein</fullName>
    </submittedName>
</protein>
<keyword evidence="2" id="KW-1133">Transmembrane helix</keyword>
<evidence type="ECO:0000256" key="2">
    <source>
        <dbReference type="SAM" id="Phobius"/>
    </source>
</evidence>
<feature type="transmembrane region" description="Helical" evidence="2">
    <location>
        <begin position="178"/>
        <end position="201"/>
    </location>
</feature>
<evidence type="ECO:0000256" key="1">
    <source>
        <dbReference type="SAM" id="MobiDB-lite"/>
    </source>
</evidence>
<dbReference type="VEuPathDB" id="FungiDB:PSHT_12079"/>
<feature type="non-terminal residue" evidence="3">
    <location>
        <position position="1"/>
    </location>
</feature>
<organism evidence="3 4">
    <name type="scientific">Puccinia striiformis</name>
    <dbReference type="NCBI Taxonomy" id="27350"/>
    <lineage>
        <taxon>Eukaryota</taxon>
        <taxon>Fungi</taxon>
        <taxon>Dikarya</taxon>
        <taxon>Basidiomycota</taxon>
        <taxon>Pucciniomycotina</taxon>
        <taxon>Pucciniomycetes</taxon>
        <taxon>Pucciniales</taxon>
        <taxon>Pucciniaceae</taxon>
        <taxon>Puccinia</taxon>
    </lineage>
</organism>
<keyword evidence="2" id="KW-0472">Membrane</keyword>
<evidence type="ECO:0000313" key="3">
    <source>
        <dbReference type="EMBL" id="POW16522.1"/>
    </source>
</evidence>
<dbReference type="EMBL" id="PKSL01000007">
    <property type="protein sequence ID" value="POW16522.1"/>
    <property type="molecule type" value="Genomic_DNA"/>
</dbReference>
<reference evidence="3" key="1">
    <citation type="submission" date="2017-12" db="EMBL/GenBank/DDBJ databases">
        <title>Gene loss provides genomic basis for host adaptation in cereal stripe rust fungi.</title>
        <authorList>
            <person name="Xia C."/>
        </authorList>
    </citation>
    <scope>NUCLEOTIDE SEQUENCE [LARGE SCALE GENOMIC DNA]</scope>
    <source>
        <strain evidence="3">93-210</strain>
    </source>
</reference>
<gene>
    <name evidence="3" type="ORF">PSTT_01357</name>
</gene>
<proteinExistence type="predicted"/>
<evidence type="ECO:0000313" key="4">
    <source>
        <dbReference type="Proteomes" id="UP000239156"/>
    </source>
</evidence>
<feature type="region of interest" description="Disordered" evidence="1">
    <location>
        <begin position="279"/>
        <end position="302"/>
    </location>
</feature>
<keyword evidence="2" id="KW-0812">Transmembrane</keyword>
<keyword evidence="4" id="KW-1185">Reference proteome</keyword>
<dbReference type="AlphaFoldDB" id="A0A2S4W419"/>
<feature type="non-terminal residue" evidence="3">
    <location>
        <position position="302"/>
    </location>
</feature>
<accession>A0A2S4W419</accession>